<proteinExistence type="predicted"/>
<dbReference type="Pfam" id="PF23101">
    <property type="entry name" value="Zf-C2H2_ZNF451_1st"/>
    <property type="match status" value="1"/>
</dbReference>
<dbReference type="AlphaFoldDB" id="A0A433T868"/>
<reference evidence="4 5" key="1">
    <citation type="submission" date="2019-01" db="EMBL/GenBank/DDBJ databases">
        <title>A draft genome assembly of the solar-powered sea slug Elysia chlorotica.</title>
        <authorList>
            <person name="Cai H."/>
            <person name="Li Q."/>
            <person name="Fang X."/>
            <person name="Li J."/>
            <person name="Curtis N.E."/>
            <person name="Altenburger A."/>
            <person name="Shibata T."/>
            <person name="Feng M."/>
            <person name="Maeda T."/>
            <person name="Schwartz J.A."/>
            <person name="Shigenobu S."/>
            <person name="Lundholm N."/>
            <person name="Nishiyama T."/>
            <person name="Yang H."/>
            <person name="Hasebe M."/>
            <person name="Li S."/>
            <person name="Pierce S.K."/>
            <person name="Wang J."/>
        </authorList>
    </citation>
    <scope>NUCLEOTIDE SEQUENCE [LARGE SCALE GENOMIC DNA]</scope>
    <source>
        <strain evidence="4">EC2010</strain>
        <tissue evidence="4">Whole organism of an adult</tissue>
    </source>
</reference>
<feature type="compositionally biased region" description="Low complexity" evidence="2">
    <location>
        <begin position="314"/>
        <end position="323"/>
    </location>
</feature>
<feature type="compositionally biased region" description="Basic residues" evidence="2">
    <location>
        <begin position="24"/>
        <end position="33"/>
    </location>
</feature>
<dbReference type="PROSITE" id="PS00028">
    <property type="entry name" value="ZINC_FINGER_C2H2_1"/>
    <property type="match status" value="1"/>
</dbReference>
<sequence>MKTYGEVARSSNAAKAPRTLKSALTKKKSRGPKVKKNVRFDLRKRLTPSDEALFEECLAQCKRTGFNRPSYCNETQLKSHSCEDVVCSDLADCARPWQSLTCLAPPSSPTNPLADHCSSCVVGAASPTGSLRPQILRGILRRPKFQNSRRFLSCKERISTPRWARNSTQIVQTRLPIAHESLMTNSIAHSSIDFCEENLKLTRNCTASYDNHFKLPVLIRQGKDKCIGRNDKFHGNDRRFGVEDLSTNIERLQIATKNASRHLQLEDVSVKANKNVLHESNDYLDFVAMDSCVNDSQEELDLCDYLRIDNDGSNDNVDKNNSSVERGSNQEKTSNTHVSTKNDAVVLSSNSHEELDTVTSQSSTGRTITARDGEDFAATMLTQVHPNCSSTARNEPSSSSIQTSIDFLLEGSYSADFVVSETLLASSTVNQNFEFLVDPEEEIDEDFWMLVCSQNSSDNINSQSTNCRFCFDEPIGGETAAIENDEETQKKNKQSNDYDQGPSRSCDTANLNATQAHNKNHSNAPACQAALHDHGLYALPSPFKIEAHLAPSVTQTCSLVPMASGALSTLISNHQGHDREPLQDDADASDSSCGFVYRVRQSASEPASICGVRSTVKAKTNSSKSCMKSCHKNSEAARKTDVTAEEEDNNPEQNIEEAQRNAEDKERPLLMCCVLNCGLQFSQPSLLNAHVAQMNHSPCNPLATLLDGLEPPGDPRFLCPRCGNSFEAS</sequence>
<protein>
    <recommendedName>
        <fullName evidence="3">C2H2-type domain-containing protein</fullName>
    </recommendedName>
</protein>
<dbReference type="InterPro" id="IPR013087">
    <property type="entry name" value="Znf_C2H2_type"/>
</dbReference>
<dbReference type="GO" id="GO:0008270">
    <property type="term" value="F:zinc ion binding"/>
    <property type="evidence" value="ECO:0007669"/>
    <property type="project" value="UniProtKB-KW"/>
</dbReference>
<name>A0A433T868_ELYCH</name>
<dbReference type="EMBL" id="RQTK01000554">
    <property type="protein sequence ID" value="RUS77763.1"/>
    <property type="molecule type" value="Genomic_DNA"/>
</dbReference>
<organism evidence="4 5">
    <name type="scientific">Elysia chlorotica</name>
    <name type="common">Eastern emerald elysia</name>
    <name type="synonym">Sea slug</name>
    <dbReference type="NCBI Taxonomy" id="188477"/>
    <lineage>
        <taxon>Eukaryota</taxon>
        <taxon>Metazoa</taxon>
        <taxon>Spiralia</taxon>
        <taxon>Lophotrochozoa</taxon>
        <taxon>Mollusca</taxon>
        <taxon>Gastropoda</taxon>
        <taxon>Heterobranchia</taxon>
        <taxon>Euthyneura</taxon>
        <taxon>Panpulmonata</taxon>
        <taxon>Sacoglossa</taxon>
        <taxon>Placobranchoidea</taxon>
        <taxon>Plakobranchidae</taxon>
        <taxon>Elysia</taxon>
    </lineage>
</organism>
<gene>
    <name evidence="4" type="ORF">EGW08_014468</name>
</gene>
<evidence type="ECO:0000313" key="5">
    <source>
        <dbReference type="Proteomes" id="UP000271974"/>
    </source>
</evidence>
<accession>A0A433T868</accession>
<keyword evidence="1" id="KW-0862">Zinc</keyword>
<feature type="region of interest" description="Disordered" evidence="2">
    <location>
        <begin position="1"/>
        <end position="33"/>
    </location>
</feature>
<dbReference type="OrthoDB" id="6091938at2759"/>
<dbReference type="Proteomes" id="UP000271974">
    <property type="component" value="Unassembled WGS sequence"/>
</dbReference>
<keyword evidence="1" id="KW-0863">Zinc-finger</keyword>
<dbReference type="PROSITE" id="PS50157">
    <property type="entry name" value="ZINC_FINGER_C2H2_2"/>
    <property type="match status" value="1"/>
</dbReference>
<feature type="region of interest" description="Disordered" evidence="2">
    <location>
        <begin position="483"/>
        <end position="509"/>
    </location>
</feature>
<feature type="compositionally biased region" description="Polar residues" evidence="2">
    <location>
        <begin position="324"/>
        <end position="341"/>
    </location>
</feature>
<feature type="compositionally biased region" description="Polar residues" evidence="2">
    <location>
        <begin position="497"/>
        <end position="509"/>
    </location>
</feature>
<feature type="domain" description="C2H2-type" evidence="3">
    <location>
        <begin position="671"/>
        <end position="701"/>
    </location>
</feature>
<comment type="caution">
    <text evidence="4">The sequence shown here is derived from an EMBL/GenBank/DDBJ whole genome shotgun (WGS) entry which is preliminary data.</text>
</comment>
<evidence type="ECO:0000256" key="1">
    <source>
        <dbReference type="PROSITE-ProRule" id="PRU00042"/>
    </source>
</evidence>
<keyword evidence="5" id="KW-1185">Reference proteome</keyword>
<evidence type="ECO:0000256" key="2">
    <source>
        <dbReference type="SAM" id="MobiDB-lite"/>
    </source>
</evidence>
<evidence type="ECO:0000313" key="4">
    <source>
        <dbReference type="EMBL" id="RUS77763.1"/>
    </source>
</evidence>
<feature type="region of interest" description="Disordered" evidence="2">
    <location>
        <begin position="637"/>
        <end position="661"/>
    </location>
</feature>
<evidence type="ECO:0000259" key="3">
    <source>
        <dbReference type="PROSITE" id="PS50157"/>
    </source>
</evidence>
<feature type="region of interest" description="Disordered" evidence="2">
    <location>
        <begin position="314"/>
        <end position="341"/>
    </location>
</feature>
<feature type="compositionally biased region" description="Basic and acidic residues" evidence="2">
    <location>
        <begin position="487"/>
        <end position="496"/>
    </location>
</feature>
<dbReference type="InterPro" id="IPR058949">
    <property type="entry name" value="Zf-C2H2_ZNF451_1st"/>
</dbReference>
<keyword evidence="1" id="KW-0479">Metal-binding</keyword>